<gene>
    <name evidence="3" type="ORF">NKR19_g3991</name>
</gene>
<name>A0AA38VKQ6_9PEZI</name>
<evidence type="ECO:0000256" key="2">
    <source>
        <dbReference type="SAM" id="MobiDB-lite"/>
    </source>
</evidence>
<accession>A0AA38VKQ6</accession>
<reference evidence="3" key="1">
    <citation type="submission" date="2022-07" db="EMBL/GenBank/DDBJ databases">
        <title>Fungi with potential for degradation of polypropylene.</title>
        <authorList>
            <person name="Gostincar C."/>
        </authorList>
    </citation>
    <scope>NUCLEOTIDE SEQUENCE</scope>
    <source>
        <strain evidence="3">EXF-13287</strain>
    </source>
</reference>
<evidence type="ECO:0000313" key="4">
    <source>
        <dbReference type="Proteomes" id="UP001174691"/>
    </source>
</evidence>
<keyword evidence="1" id="KW-0175">Coiled coil</keyword>
<feature type="compositionally biased region" description="Low complexity" evidence="2">
    <location>
        <begin position="170"/>
        <end position="181"/>
    </location>
</feature>
<feature type="region of interest" description="Disordered" evidence="2">
    <location>
        <begin position="1"/>
        <end position="330"/>
    </location>
</feature>
<feature type="compositionally biased region" description="Basic and acidic residues" evidence="2">
    <location>
        <begin position="189"/>
        <end position="226"/>
    </location>
</feature>
<feature type="compositionally biased region" description="Basic and acidic residues" evidence="2">
    <location>
        <begin position="477"/>
        <end position="492"/>
    </location>
</feature>
<evidence type="ECO:0000256" key="1">
    <source>
        <dbReference type="SAM" id="Coils"/>
    </source>
</evidence>
<dbReference type="AlphaFoldDB" id="A0AA38VKQ6"/>
<feature type="compositionally biased region" description="Polar residues" evidence="2">
    <location>
        <begin position="121"/>
        <end position="144"/>
    </location>
</feature>
<feature type="compositionally biased region" description="Basic and acidic residues" evidence="2">
    <location>
        <begin position="316"/>
        <end position="328"/>
    </location>
</feature>
<feature type="coiled-coil region" evidence="1">
    <location>
        <begin position="384"/>
        <end position="439"/>
    </location>
</feature>
<feature type="compositionally biased region" description="Basic and acidic residues" evidence="2">
    <location>
        <begin position="292"/>
        <end position="304"/>
    </location>
</feature>
<organism evidence="3 4">
    <name type="scientific">Coniochaeta hoffmannii</name>
    <dbReference type="NCBI Taxonomy" id="91930"/>
    <lineage>
        <taxon>Eukaryota</taxon>
        <taxon>Fungi</taxon>
        <taxon>Dikarya</taxon>
        <taxon>Ascomycota</taxon>
        <taxon>Pezizomycotina</taxon>
        <taxon>Sordariomycetes</taxon>
        <taxon>Sordariomycetidae</taxon>
        <taxon>Coniochaetales</taxon>
        <taxon>Coniochaetaceae</taxon>
        <taxon>Coniochaeta</taxon>
    </lineage>
</organism>
<feature type="compositionally biased region" description="Low complexity" evidence="2">
    <location>
        <begin position="305"/>
        <end position="315"/>
    </location>
</feature>
<comment type="caution">
    <text evidence="3">The sequence shown here is derived from an EMBL/GenBank/DDBJ whole genome shotgun (WGS) entry which is preliminary data.</text>
</comment>
<feature type="compositionally biased region" description="Acidic residues" evidence="2">
    <location>
        <begin position="249"/>
        <end position="271"/>
    </location>
</feature>
<dbReference type="Proteomes" id="UP001174691">
    <property type="component" value="Unassembled WGS sequence"/>
</dbReference>
<dbReference type="EMBL" id="JANBVN010000047">
    <property type="protein sequence ID" value="KAJ9156971.1"/>
    <property type="molecule type" value="Genomic_DNA"/>
</dbReference>
<evidence type="ECO:0000313" key="3">
    <source>
        <dbReference type="EMBL" id="KAJ9156971.1"/>
    </source>
</evidence>
<protein>
    <submittedName>
        <fullName evidence="3">Uncharacterized protein</fullName>
    </submittedName>
</protein>
<sequence>MANYENRNMLRDGNNSNRDSDTSSHSARGPDQSMTPGGDHPAASDAGQIDTQATDEEQAVGDVPTHDSNPLALSRSPSGSVRLQHGQPAGRGTPSGKRIVSDYNNTPRRGTPSGKRAVSGRINTPSIATSALGPATSSTPTNHHLTPHHKRVAFAQAGATGSARPPPSTPTTTSPAQGGAALTPAQLDKLYRQRTRENEETRRKLEQAEKRIAELEDETAKGDGPHEAVYWQGQDVEEEPAEEKHAEEYPDGEQPEEDHDSIQEQVEEEQPVEDKTEQPEREPAKKPLLKGWELKIQEWQHNSEESPVNEESSSPDVRKESQPNHGLDDDYQVLQVKNETLWDENARINWQNTVLIEQVRMAEENRKDEIDGLRYHNSQLIVERDEETRRRKERDVELKALRRELWDLEQRNAELVAQNEDLRRENDELTVQNDELLGENDELATYAHAKEDTEIAAAGPTSQGWDDYHDFTAPQLEVREPKHQREGPEKENFSPAPAVQSAGTKSHEAQKALTAQDVVGKKGKGKSTWTATS</sequence>
<feature type="compositionally biased region" description="Basic and acidic residues" evidence="2">
    <location>
        <begin position="272"/>
        <end position="285"/>
    </location>
</feature>
<feature type="region of interest" description="Disordered" evidence="2">
    <location>
        <begin position="459"/>
        <end position="533"/>
    </location>
</feature>
<proteinExistence type="predicted"/>
<keyword evidence="4" id="KW-1185">Reference proteome</keyword>